<dbReference type="PANTHER" id="PTHR47755">
    <property type="entry name" value="CELL DIVISION PROTEIN FTSX"/>
    <property type="match status" value="1"/>
</dbReference>
<feature type="transmembrane region" description="Helical" evidence="11">
    <location>
        <begin position="268"/>
        <end position="297"/>
    </location>
</feature>
<comment type="subcellular location">
    <subcellularLocation>
        <location evidence="1">Cell membrane</location>
        <topology evidence="1">Multi-pass membrane protein</topology>
    </subcellularLocation>
</comment>
<dbReference type="InterPro" id="IPR004513">
    <property type="entry name" value="FtsX"/>
</dbReference>
<dbReference type="Gene3D" id="3.30.70.3040">
    <property type="match status" value="1"/>
</dbReference>
<keyword evidence="9 10" id="KW-0131">Cell cycle</keyword>
<protein>
    <recommendedName>
        <fullName evidence="3 10">Cell division protein FtsX</fullName>
    </recommendedName>
</protein>
<reference evidence="14 15" key="1">
    <citation type="journal article" date="2016" name="Nat. Commun.">
        <title>Thousands of microbial genomes shed light on interconnected biogeochemical processes in an aquifer system.</title>
        <authorList>
            <person name="Anantharaman K."/>
            <person name="Brown C.T."/>
            <person name="Hug L.A."/>
            <person name="Sharon I."/>
            <person name="Castelle C.J."/>
            <person name="Probst A.J."/>
            <person name="Thomas B.C."/>
            <person name="Singh A."/>
            <person name="Wilkins M.J."/>
            <person name="Karaoz U."/>
            <person name="Brodie E.L."/>
            <person name="Williams K.H."/>
            <person name="Hubbard S.S."/>
            <person name="Banfield J.F."/>
        </authorList>
    </citation>
    <scope>NUCLEOTIDE SEQUENCE [LARGE SCALE GENOMIC DNA]</scope>
</reference>
<comment type="caution">
    <text evidence="14">The sequence shown here is derived from an EMBL/GenBank/DDBJ whole genome shotgun (WGS) entry which is preliminary data.</text>
</comment>
<evidence type="ECO:0000313" key="15">
    <source>
        <dbReference type="Proteomes" id="UP000177579"/>
    </source>
</evidence>
<dbReference type="Proteomes" id="UP000177579">
    <property type="component" value="Unassembled WGS sequence"/>
</dbReference>
<gene>
    <name evidence="14" type="ORF">A2531_05870</name>
</gene>
<dbReference type="Pfam" id="PF02687">
    <property type="entry name" value="FtsX"/>
    <property type="match status" value="1"/>
</dbReference>
<organism evidence="14 15">
    <name type="scientific">Candidatus Falkowbacteria bacterium RIFOXYD2_FULL_34_120</name>
    <dbReference type="NCBI Taxonomy" id="1798007"/>
    <lineage>
        <taxon>Bacteria</taxon>
        <taxon>Candidatus Falkowiibacteriota</taxon>
    </lineage>
</organism>
<feature type="domain" description="FtsX extracellular" evidence="13">
    <location>
        <begin position="59"/>
        <end position="148"/>
    </location>
</feature>
<feature type="domain" description="ABC3 transporter permease C-terminal" evidence="12">
    <location>
        <begin position="180"/>
        <end position="299"/>
    </location>
</feature>
<evidence type="ECO:0000256" key="5">
    <source>
        <dbReference type="ARBA" id="ARBA00022618"/>
    </source>
</evidence>
<dbReference type="InterPro" id="IPR003838">
    <property type="entry name" value="ABC3_permease_C"/>
</dbReference>
<keyword evidence="7 11" id="KW-1133">Transmembrane helix</keyword>
<feature type="transmembrane region" description="Helical" evidence="11">
    <location>
        <begin position="179"/>
        <end position="202"/>
    </location>
</feature>
<keyword evidence="5 10" id="KW-0132">Cell division</keyword>
<comment type="similarity">
    <text evidence="2 10">Belongs to the ABC-4 integral membrane protein family. FtsX subfamily.</text>
</comment>
<keyword evidence="4 10" id="KW-1003">Cell membrane</keyword>
<dbReference type="PIRSF" id="PIRSF003097">
    <property type="entry name" value="FtsX"/>
    <property type="match status" value="1"/>
</dbReference>
<sequence length="303" mass="34756">MFISFYRVLKFSFQDVYRNIWLSLVTVIILILALFTVNMLLIVKVIGDTAVDAIKEKIDINLFLNNDSEENEILALKAQIGGFSEVREVTYVSKSEALEKFKENHKDNPEILEALRELGKNPLTPTLVIKPNNLDEFDMLINRINSIDSDMIESRNFTNYKVLLDKINVITKKVTDAGLFLSSIFVFISILVVFNSIRISIYTHKREIAIMKLVGASNWFIQLPFLISGWFYTLIGVGFVMIVFYPFLTLLQPYLEAFFVGYNIDLVSYFYTNAFTIFGAEFMVAGFINMLASLLAVRKYSKV</sequence>
<feature type="transmembrane region" description="Helical" evidence="11">
    <location>
        <begin position="20"/>
        <end position="43"/>
    </location>
</feature>
<evidence type="ECO:0000256" key="9">
    <source>
        <dbReference type="ARBA" id="ARBA00023306"/>
    </source>
</evidence>
<evidence type="ECO:0000256" key="11">
    <source>
        <dbReference type="SAM" id="Phobius"/>
    </source>
</evidence>
<evidence type="ECO:0000256" key="2">
    <source>
        <dbReference type="ARBA" id="ARBA00007379"/>
    </source>
</evidence>
<evidence type="ECO:0000256" key="7">
    <source>
        <dbReference type="ARBA" id="ARBA00022989"/>
    </source>
</evidence>
<name>A0A1F5TT73_9BACT</name>
<dbReference type="Pfam" id="PF18075">
    <property type="entry name" value="FtsX_ECD"/>
    <property type="match status" value="1"/>
</dbReference>
<evidence type="ECO:0000256" key="4">
    <source>
        <dbReference type="ARBA" id="ARBA00022475"/>
    </source>
</evidence>
<keyword evidence="6 11" id="KW-0812">Transmembrane</keyword>
<evidence type="ECO:0000259" key="13">
    <source>
        <dbReference type="Pfam" id="PF18075"/>
    </source>
</evidence>
<proteinExistence type="inferred from homology"/>
<feature type="transmembrane region" description="Helical" evidence="11">
    <location>
        <begin position="223"/>
        <end position="248"/>
    </location>
</feature>
<dbReference type="GO" id="GO:0005886">
    <property type="term" value="C:plasma membrane"/>
    <property type="evidence" value="ECO:0007669"/>
    <property type="project" value="UniProtKB-SubCell"/>
</dbReference>
<evidence type="ECO:0000256" key="3">
    <source>
        <dbReference type="ARBA" id="ARBA00021907"/>
    </source>
</evidence>
<dbReference type="EMBL" id="MFGO01000005">
    <property type="protein sequence ID" value="OGF41781.1"/>
    <property type="molecule type" value="Genomic_DNA"/>
</dbReference>
<accession>A0A1F5TT73</accession>
<evidence type="ECO:0000256" key="8">
    <source>
        <dbReference type="ARBA" id="ARBA00023136"/>
    </source>
</evidence>
<evidence type="ECO:0000256" key="1">
    <source>
        <dbReference type="ARBA" id="ARBA00004651"/>
    </source>
</evidence>
<evidence type="ECO:0000313" key="14">
    <source>
        <dbReference type="EMBL" id="OGF41781.1"/>
    </source>
</evidence>
<evidence type="ECO:0000256" key="6">
    <source>
        <dbReference type="ARBA" id="ARBA00022692"/>
    </source>
</evidence>
<dbReference type="InterPro" id="IPR040690">
    <property type="entry name" value="FtsX_ECD"/>
</dbReference>
<dbReference type="AlphaFoldDB" id="A0A1F5TT73"/>
<evidence type="ECO:0000256" key="10">
    <source>
        <dbReference type="PIRNR" id="PIRNR003097"/>
    </source>
</evidence>
<keyword evidence="8 10" id="KW-0472">Membrane</keyword>
<evidence type="ECO:0000259" key="12">
    <source>
        <dbReference type="Pfam" id="PF02687"/>
    </source>
</evidence>
<dbReference type="PANTHER" id="PTHR47755:SF1">
    <property type="entry name" value="CELL DIVISION PROTEIN FTSX"/>
    <property type="match status" value="1"/>
</dbReference>
<dbReference type="GO" id="GO:0051301">
    <property type="term" value="P:cell division"/>
    <property type="evidence" value="ECO:0007669"/>
    <property type="project" value="UniProtKB-KW"/>
</dbReference>